<dbReference type="GO" id="GO:0006744">
    <property type="term" value="P:ubiquinone biosynthetic process"/>
    <property type="evidence" value="ECO:0007669"/>
    <property type="project" value="UniProtKB-UniRule"/>
</dbReference>
<dbReference type="Pfam" id="PF02036">
    <property type="entry name" value="SCP2"/>
    <property type="match status" value="1"/>
</dbReference>
<dbReference type="InterPro" id="IPR003033">
    <property type="entry name" value="SCP2_sterol-bd_dom"/>
</dbReference>
<keyword evidence="4" id="KW-1185">Reference proteome</keyword>
<dbReference type="InterPro" id="IPR036527">
    <property type="entry name" value="SCP2_sterol-bd_dom_sf"/>
</dbReference>
<dbReference type="EMBL" id="JACORU010000020">
    <property type="protein sequence ID" value="MBC5768651.1"/>
    <property type="molecule type" value="Genomic_DNA"/>
</dbReference>
<organism evidence="3 4">
    <name type="scientific">Ramlibacter albus</name>
    <dbReference type="NCBI Taxonomy" id="2079448"/>
    <lineage>
        <taxon>Bacteria</taxon>
        <taxon>Pseudomonadati</taxon>
        <taxon>Pseudomonadota</taxon>
        <taxon>Betaproteobacteria</taxon>
        <taxon>Burkholderiales</taxon>
        <taxon>Comamonadaceae</taxon>
        <taxon>Ramlibacter</taxon>
    </lineage>
</organism>
<evidence type="ECO:0000256" key="1">
    <source>
        <dbReference type="HAMAP-Rule" id="MF_02231"/>
    </source>
</evidence>
<comment type="function">
    <text evidence="1">Required for O(2)-independent ubiquinone (coenzyme Q) biosynthesis. Likely functions as an accessory factor.</text>
</comment>
<comment type="pathway">
    <text evidence="1">Cofactor biosynthesis; ubiquinone biosynthesis.</text>
</comment>
<reference evidence="3" key="1">
    <citation type="submission" date="2020-08" db="EMBL/GenBank/DDBJ databases">
        <title>Ramlibacter sp. GTP1 16S ribosomal RNA gene genome sequencing and assembly.</title>
        <authorList>
            <person name="Kang M."/>
        </authorList>
    </citation>
    <scope>NUCLEOTIDE SEQUENCE</scope>
    <source>
        <strain evidence="3">GTP1</strain>
    </source>
</reference>
<keyword evidence="1" id="KW-0831">Ubiquinone biosynthesis</keyword>
<dbReference type="Gene3D" id="3.30.1050.10">
    <property type="entry name" value="SCP2 sterol-binding domain"/>
    <property type="match status" value="1"/>
</dbReference>
<evidence type="ECO:0000313" key="3">
    <source>
        <dbReference type="EMBL" id="MBC5768651.1"/>
    </source>
</evidence>
<protein>
    <recommendedName>
        <fullName evidence="1">Ubiquinone biosynthesis accessory factor UbiT</fullName>
    </recommendedName>
</protein>
<gene>
    <name evidence="1" type="primary">ubiT</name>
    <name evidence="3" type="ORF">H8R02_29585</name>
</gene>
<evidence type="ECO:0000313" key="4">
    <source>
        <dbReference type="Proteomes" id="UP000596827"/>
    </source>
</evidence>
<dbReference type="HAMAP" id="MF_02231">
    <property type="entry name" value="UbiT"/>
    <property type="match status" value="1"/>
</dbReference>
<dbReference type="SUPFAM" id="SSF55718">
    <property type="entry name" value="SCP-like"/>
    <property type="match status" value="1"/>
</dbReference>
<comment type="caution">
    <text evidence="3">The sequence shown here is derived from an EMBL/GenBank/DDBJ whole genome shotgun (WGS) entry which is preliminary data.</text>
</comment>
<proteinExistence type="inferred from homology"/>
<comment type="similarity">
    <text evidence="1">Belongs to the UbiT family.</text>
</comment>
<dbReference type="Proteomes" id="UP000596827">
    <property type="component" value="Unassembled WGS sequence"/>
</dbReference>
<name>A0A923S5L2_9BURK</name>
<dbReference type="AlphaFoldDB" id="A0A923S5L2"/>
<sequence length="156" mass="17596">MNEGALQLPPCPKPLAAIFARLPSYPPSALLAAALNIGLASKLPEDVRERLLRKRLRIEVRDARITMDFTWTGDRFRALPRQAQTDLTIGATAPDFLRLAQRQEDPDTLFFSRRLTLEGDTELGLVVKNTLDALELPVLDLTRLRETAARRPPWRS</sequence>
<accession>A0A923S5L2</accession>
<feature type="domain" description="SCP2" evidence="2">
    <location>
        <begin position="46"/>
        <end position="132"/>
    </location>
</feature>
<dbReference type="RefSeq" id="WP_187085578.1">
    <property type="nucleotide sequence ID" value="NZ_JACORU010000020.1"/>
</dbReference>
<evidence type="ECO:0000259" key="2">
    <source>
        <dbReference type="Pfam" id="PF02036"/>
    </source>
</evidence>
<dbReference type="InterPro" id="IPR016830">
    <property type="entry name" value="UbiT"/>
</dbReference>